<sequence length="107" mass="11834">MSVARLQQSKSIAISPSANVLLKLVARNTLWFFTSLPNSPAKSFLLFLKDFPPKISSLPRFNSESVMDNLLFPTFLSKSSFFQDSVYFVASLSAIIVSLVVLALLCN</sequence>
<keyword evidence="1" id="KW-0472">Membrane</keyword>
<keyword evidence="3" id="KW-1185">Reference proteome</keyword>
<dbReference type="Proteomes" id="UP000541444">
    <property type="component" value="Unassembled WGS sequence"/>
</dbReference>
<dbReference type="EMBL" id="JACGCM010002569">
    <property type="protein sequence ID" value="KAF6138468.1"/>
    <property type="molecule type" value="Genomic_DNA"/>
</dbReference>
<name>A0A7J7L7F2_9MAGN</name>
<proteinExistence type="predicted"/>
<organism evidence="2 3">
    <name type="scientific">Kingdonia uniflora</name>
    <dbReference type="NCBI Taxonomy" id="39325"/>
    <lineage>
        <taxon>Eukaryota</taxon>
        <taxon>Viridiplantae</taxon>
        <taxon>Streptophyta</taxon>
        <taxon>Embryophyta</taxon>
        <taxon>Tracheophyta</taxon>
        <taxon>Spermatophyta</taxon>
        <taxon>Magnoliopsida</taxon>
        <taxon>Ranunculales</taxon>
        <taxon>Circaeasteraceae</taxon>
        <taxon>Kingdonia</taxon>
    </lineage>
</organism>
<feature type="transmembrane region" description="Helical" evidence="1">
    <location>
        <begin position="86"/>
        <end position="106"/>
    </location>
</feature>
<evidence type="ECO:0000313" key="3">
    <source>
        <dbReference type="Proteomes" id="UP000541444"/>
    </source>
</evidence>
<gene>
    <name evidence="2" type="ORF">GIB67_022502</name>
</gene>
<evidence type="ECO:0000313" key="2">
    <source>
        <dbReference type="EMBL" id="KAF6138468.1"/>
    </source>
</evidence>
<feature type="non-terminal residue" evidence="2">
    <location>
        <position position="107"/>
    </location>
</feature>
<protein>
    <submittedName>
        <fullName evidence="2">Uncharacterized protein</fullName>
    </submittedName>
</protein>
<comment type="caution">
    <text evidence="2">The sequence shown here is derived from an EMBL/GenBank/DDBJ whole genome shotgun (WGS) entry which is preliminary data.</text>
</comment>
<evidence type="ECO:0000256" key="1">
    <source>
        <dbReference type="SAM" id="Phobius"/>
    </source>
</evidence>
<accession>A0A7J7L7F2</accession>
<keyword evidence="1" id="KW-0812">Transmembrane</keyword>
<keyword evidence="1" id="KW-1133">Transmembrane helix</keyword>
<reference evidence="2 3" key="1">
    <citation type="journal article" date="2020" name="IScience">
        <title>Genome Sequencing of the Endangered Kingdonia uniflora (Circaeasteraceae, Ranunculales) Reveals Potential Mechanisms of Evolutionary Specialization.</title>
        <authorList>
            <person name="Sun Y."/>
            <person name="Deng T."/>
            <person name="Zhang A."/>
            <person name="Moore M.J."/>
            <person name="Landis J.B."/>
            <person name="Lin N."/>
            <person name="Zhang H."/>
            <person name="Zhang X."/>
            <person name="Huang J."/>
            <person name="Zhang X."/>
            <person name="Sun H."/>
            <person name="Wang H."/>
        </authorList>
    </citation>
    <scope>NUCLEOTIDE SEQUENCE [LARGE SCALE GENOMIC DNA]</scope>
    <source>
        <strain evidence="2">TB1705</strain>
        <tissue evidence="2">Leaf</tissue>
    </source>
</reference>
<dbReference type="AlphaFoldDB" id="A0A7J7L7F2"/>